<name>A0A1G8LU84_ANEMI</name>
<protein>
    <submittedName>
        <fullName evidence="2">DUF218 domain-containing protein</fullName>
    </submittedName>
</protein>
<sequence length="203" mass="23681">MKRKFVIRMLAVLVGCIILALLIYRPVLNGMVQYLVYPDTRKPSDFIVLLGGETDGQRTRKAVELYKEGLAPKIIVSSGARISWRTTESKEMVALLKQLHVPERDIILEQKSRSTYENALYTKKTMEGQTLRNKRLTLVTDDWHTRRSVYVFRQVFDESDIEICSVGSHSLEKVQLTNWWQDHESMQTILSEWARLIVYVIKY</sequence>
<dbReference type="Pfam" id="PF02698">
    <property type="entry name" value="DUF218"/>
    <property type="match status" value="1"/>
</dbReference>
<gene>
    <name evidence="2" type="ORF">SAMN04487909_105214</name>
</gene>
<dbReference type="Gene3D" id="3.40.50.620">
    <property type="entry name" value="HUPs"/>
    <property type="match status" value="1"/>
</dbReference>
<dbReference type="Proteomes" id="UP000182836">
    <property type="component" value="Unassembled WGS sequence"/>
</dbReference>
<dbReference type="CDD" id="cd06259">
    <property type="entry name" value="YdcF-like"/>
    <property type="match status" value="1"/>
</dbReference>
<dbReference type="AlphaFoldDB" id="A0A1G8LU84"/>
<dbReference type="RefSeq" id="WP_052811701.1">
    <property type="nucleotide sequence ID" value="NZ_BJOA01000074.1"/>
</dbReference>
<dbReference type="GO" id="GO:0043164">
    <property type="term" value="P:Gram-negative-bacterium-type cell wall biogenesis"/>
    <property type="evidence" value="ECO:0007669"/>
    <property type="project" value="TreeGrafter"/>
</dbReference>
<dbReference type="GO" id="GO:0005886">
    <property type="term" value="C:plasma membrane"/>
    <property type="evidence" value="ECO:0007669"/>
    <property type="project" value="TreeGrafter"/>
</dbReference>
<dbReference type="InterPro" id="IPR014729">
    <property type="entry name" value="Rossmann-like_a/b/a_fold"/>
</dbReference>
<feature type="domain" description="DUF218" evidence="1">
    <location>
        <begin position="45"/>
        <end position="193"/>
    </location>
</feature>
<dbReference type="GO" id="GO:0000270">
    <property type="term" value="P:peptidoglycan metabolic process"/>
    <property type="evidence" value="ECO:0007669"/>
    <property type="project" value="TreeGrafter"/>
</dbReference>
<accession>A0A1G8LU84</accession>
<evidence type="ECO:0000313" key="2">
    <source>
        <dbReference type="EMBL" id="SDI59037.1"/>
    </source>
</evidence>
<dbReference type="OrthoDB" id="9782395at2"/>
<dbReference type="PANTHER" id="PTHR30336">
    <property type="entry name" value="INNER MEMBRANE PROTEIN, PROBABLE PERMEASE"/>
    <property type="match status" value="1"/>
</dbReference>
<dbReference type="InterPro" id="IPR003848">
    <property type="entry name" value="DUF218"/>
</dbReference>
<dbReference type="InterPro" id="IPR051599">
    <property type="entry name" value="Cell_Envelope_Assoc"/>
</dbReference>
<evidence type="ECO:0000313" key="3">
    <source>
        <dbReference type="Proteomes" id="UP000182836"/>
    </source>
</evidence>
<evidence type="ECO:0000259" key="1">
    <source>
        <dbReference type="Pfam" id="PF02698"/>
    </source>
</evidence>
<dbReference type="PANTHER" id="PTHR30336:SF4">
    <property type="entry name" value="ENVELOPE BIOGENESIS FACTOR ELYC"/>
    <property type="match status" value="1"/>
</dbReference>
<reference evidence="2 3" key="1">
    <citation type="submission" date="2016-10" db="EMBL/GenBank/DDBJ databases">
        <authorList>
            <person name="de Groot N.N."/>
        </authorList>
    </citation>
    <scope>NUCLEOTIDE SEQUENCE [LARGE SCALE GENOMIC DNA]</scope>
    <source>
        <strain evidence="2 3">DSM 2895</strain>
    </source>
</reference>
<proteinExistence type="predicted"/>
<dbReference type="EMBL" id="FNED01000005">
    <property type="protein sequence ID" value="SDI59037.1"/>
    <property type="molecule type" value="Genomic_DNA"/>
</dbReference>
<dbReference type="GeneID" id="42303671"/>
<organism evidence="2 3">
    <name type="scientific">Aneurinibacillus migulanus</name>
    <name type="common">Bacillus migulanus</name>
    <dbReference type="NCBI Taxonomy" id="47500"/>
    <lineage>
        <taxon>Bacteria</taxon>
        <taxon>Bacillati</taxon>
        <taxon>Bacillota</taxon>
        <taxon>Bacilli</taxon>
        <taxon>Bacillales</taxon>
        <taxon>Paenibacillaceae</taxon>
        <taxon>Aneurinibacillus group</taxon>
        <taxon>Aneurinibacillus</taxon>
    </lineage>
</organism>